<dbReference type="Proteomes" id="UP001305779">
    <property type="component" value="Unassembled WGS sequence"/>
</dbReference>
<reference evidence="8 9" key="1">
    <citation type="journal article" date="2023" name="G3 (Bethesda)">
        <title>A chromosome-level genome assembly of Zasmidium syzygii isolated from banana leaves.</title>
        <authorList>
            <person name="van Westerhoven A.C."/>
            <person name="Mehrabi R."/>
            <person name="Talebi R."/>
            <person name="Steentjes M.B.F."/>
            <person name="Corcolon B."/>
            <person name="Chong P.A."/>
            <person name="Kema G.H.J."/>
            <person name="Seidl M.F."/>
        </authorList>
    </citation>
    <scope>NUCLEOTIDE SEQUENCE [LARGE SCALE GENOMIC DNA]</scope>
    <source>
        <strain evidence="8 9">P124</strain>
    </source>
</reference>
<evidence type="ECO:0000313" key="8">
    <source>
        <dbReference type="EMBL" id="KAK4505070.1"/>
    </source>
</evidence>
<evidence type="ECO:0000259" key="7">
    <source>
        <dbReference type="PROSITE" id="PS50850"/>
    </source>
</evidence>
<dbReference type="EMBL" id="JAXOVC010000002">
    <property type="protein sequence ID" value="KAK4505070.1"/>
    <property type="molecule type" value="Genomic_DNA"/>
</dbReference>
<dbReference type="SUPFAM" id="SSF103473">
    <property type="entry name" value="MFS general substrate transporter"/>
    <property type="match status" value="1"/>
</dbReference>
<gene>
    <name evidence="8" type="ORF">PRZ48_003033</name>
</gene>
<feature type="transmembrane region" description="Helical" evidence="6">
    <location>
        <begin position="318"/>
        <end position="341"/>
    </location>
</feature>
<evidence type="ECO:0000256" key="3">
    <source>
        <dbReference type="ARBA" id="ARBA00022989"/>
    </source>
</evidence>
<name>A0ABR0EUD2_ZASCE</name>
<dbReference type="Pfam" id="PF07690">
    <property type="entry name" value="MFS_1"/>
    <property type="match status" value="1"/>
</dbReference>
<dbReference type="InterPro" id="IPR036259">
    <property type="entry name" value="MFS_trans_sf"/>
</dbReference>
<feature type="transmembrane region" description="Helical" evidence="6">
    <location>
        <begin position="381"/>
        <end position="399"/>
    </location>
</feature>
<proteinExistence type="predicted"/>
<comment type="caution">
    <text evidence="8">The sequence shown here is derived from an EMBL/GenBank/DDBJ whole genome shotgun (WGS) entry which is preliminary data.</text>
</comment>
<evidence type="ECO:0000256" key="2">
    <source>
        <dbReference type="ARBA" id="ARBA00022692"/>
    </source>
</evidence>
<feature type="transmembrane region" description="Helical" evidence="6">
    <location>
        <begin position="88"/>
        <end position="106"/>
    </location>
</feature>
<dbReference type="InterPro" id="IPR011701">
    <property type="entry name" value="MFS"/>
</dbReference>
<comment type="subcellular location">
    <subcellularLocation>
        <location evidence="1">Membrane</location>
        <topology evidence="1">Multi-pass membrane protein</topology>
    </subcellularLocation>
</comment>
<feature type="compositionally biased region" description="Basic and acidic residues" evidence="5">
    <location>
        <begin position="526"/>
        <end position="540"/>
    </location>
</feature>
<feature type="transmembrane region" description="Helical" evidence="6">
    <location>
        <begin position="179"/>
        <end position="204"/>
    </location>
</feature>
<feature type="transmembrane region" description="Helical" evidence="6">
    <location>
        <begin position="279"/>
        <end position="297"/>
    </location>
</feature>
<feature type="transmembrane region" description="Helical" evidence="6">
    <location>
        <begin position="210"/>
        <end position="228"/>
    </location>
</feature>
<keyword evidence="4 6" id="KW-0472">Membrane</keyword>
<feature type="domain" description="Major facilitator superfamily (MFS) profile" evidence="7">
    <location>
        <begin position="52"/>
        <end position="513"/>
    </location>
</feature>
<feature type="transmembrane region" description="Helical" evidence="6">
    <location>
        <begin position="487"/>
        <end position="508"/>
    </location>
</feature>
<evidence type="ECO:0000256" key="6">
    <source>
        <dbReference type="SAM" id="Phobius"/>
    </source>
</evidence>
<keyword evidence="2 6" id="KW-0812">Transmembrane</keyword>
<dbReference type="PROSITE" id="PS50850">
    <property type="entry name" value="MFS"/>
    <property type="match status" value="1"/>
</dbReference>
<dbReference type="InterPro" id="IPR020846">
    <property type="entry name" value="MFS_dom"/>
</dbReference>
<evidence type="ECO:0000313" key="9">
    <source>
        <dbReference type="Proteomes" id="UP001305779"/>
    </source>
</evidence>
<sequence length="557" mass="59991">MAVAQAGDEKMAAGQDATSPSVANDGMDAIEPVRTNSARPACFKTTLQEVLFVLTATMAIAMTSFLAGSVTVASSFIGRSLDMTTAQITWISSASSLSAGAFLLFFGRVADLFGRKMMFVGSLFLFSVFCLAAGFANEAITIDVLNGVLGLFSASAVPPAVGLLGVIYEKPSKRKNAAFACFSAGNPLGFVFGTIFGGIATTLFGWRASFWLLAIIFLVFTIIAIFSVPKDFTTKEPFNWDTLKRFDIVGTILTVAGIGMFSAALSLGDTAVQGWTTPYVLALLIVGLLLIIGFVCWECWYKWPLMPMGIWKDRNFTLVLSILSLGFVAFTPTSFFISLYFQDVWHMSAIMVAVHLLPMAINGIIVNIFAGWALHRISNKLLMGIGSLAYAVAMLLFALNTIRDSYWAFCFPGFLLLVVGADLEFNVANMYVMSSMPPSQQSTAGGIFQTVTKLCMTIGLGINTAVFNSVQQKSTLSSYWDRMTQPYAAVFWFAFAAATLGVMLVPFLTIGTQGGREKSVSTSASKDVKSEKVQPGKVDDMQPEAAVAPPSPPKEFT</sequence>
<evidence type="ECO:0000256" key="4">
    <source>
        <dbReference type="ARBA" id="ARBA00023136"/>
    </source>
</evidence>
<evidence type="ECO:0000256" key="5">
    <source>
        <dbReference type="SAM" id="MobiDB-lite"/>
    </source>
</evidence>
<feature type="transmembrane region" description="Helical" evidence="6">
    <location>
        <begin position="347"/>
        <end position="374"/>
    </location>
</feature>
<accession>A0ABR0EUD2</accession>
<protein>
    <recommendedName>
        <fullName evidence="7">Major facilitator superfamily (MFS) profile domain-containing protein</fullName>
    </recommendedName>
</protein>
<keyword evidence="9" id="KW-1185">Reference proteome</keyword>
<dbReference type="Gene3D" id="1.20.1250.20">
    <property type="entry name" value="MFS general substrate transporter like domains"/>
    <property type="match status" value="1"/>
</dbReference>
<feature type="transmembrane region" description="Helical" evidence="6">
    <location>
        <begin position="248"/>
        <end position="267"/>
    </location>
</feature>
<dbReference type="PANTHER" id="PTHR42718:SF23">
    <property type="entry name" value="MAJOR FACILITATOR SUPERFAMILY (MFS) PROFILE DOMAIN-CONTAINING PROTEIN"/>
    <property type="match status" value="1"/>
</dbReference>
<organism evidence="8 9">
    <name type="scientific">Zasmidium cellare</name>
    <name type="common">Wine cellar mold</name>
    <name type="synonym">Racodium cellare</name>
    <dbReference type="NCBI Taxonomy" id="395010"/>
    <lineage>
        <taxon>Eukaryota</taxon>
        <taxon>Fungi</taxon>
        <taxon>Dikarya</taxon>
        <taxon>Ascomycota</taxon>
        <taxon>Pezizomycotina</taxon>
        <taxon>Dothideomycetes</taxon>
        <taxon>Dothideomycetidae</taxon>
        <taxon>Mycosphaerellales</taxon>
        <taxon>Mycosphaerellaceae</taxon>
        <taxon>Zasmidium</taxon>
    </lineage>
</organism>
<keyword evidence="3 6" id="KW-1133">Transmembrane helix</keyword>
<feature type="transmembrane region" description="Helical" evidence="6">
    <location>
        <begin position="148"/>
        <end position="167"/>
    </location>
</feature>
<feature type="region of interest" description="Disordered" evidence="5">
    <location>
        <begin position="514"/>
        <end position="557"/>
    </location>
</feature>
<evidence type="ECO:0000256" key="1">
    <source>
        <dbReference type="ARBA" id="ARBA00004141"/>
    </source>
</evidence>
<feature type="transmembrane region" description="Helical" evidence="6">
    <location>
        <begin position="50"/>
        <end position="76"/>
    </location>
</feature>
<feature type="transmembrane region" description="Helical" evidence="6">
    <location>
        <begin position="446"/>
        <end position="467"/>
    </location>
</feature>
<feature type="region of interest" description="Disordered" evidence="5">
    <location>
        <begin position="1"/>
        <end position="25"/>
    </location>
</feature>
<feature type="transmembrane region" description="Helical" evidence="6">
    <location>
        <begin position="118"/>
        <end position="136"/>
    </location>
</feature>
<dbReference type="Gene3D" id="1.20.1720.10">
    <property type="entry name" value="Multidrug resistance protein D"/>
    <property type="match status" value="1"/>
</dbReference>
<dbReference type="PANTHER" id="PTHR42718">
    <property type="entry name" value="MAJOR FACILITATOR SUPERFAMILY MULTIDRUG TRANSPORTER MFSC"/>
    <property type="match status" value="1"/>
</dbReference>